<dbReference type="SUPFAM" id="SSF48403">
    <property type="entry name" value="Ankyrin repeat"/>
    <property type="match status" value="1"/>
</dbReference>
<reference evidence="6 7" key="1">
    <citation type="journal article" date="2021" name="G3 (Bethesda)">
        <title>Improved contiguity of the threespine stickleback genome using long-read sequencing.</title>
        <authorList>
            <person name="Nath S."/>
            <person name="Shaw D.E."/>
            <person name="White M.A."/>
        </authorList>
    </citation>
    <scope>NUCLEOTIDE SEQUENCE [LARGE SCALE GENOMIC DNA]</scope>
    <source>
        <strain evidence="6 7">Lake Benthic</strain>
    </source>
</reference>
<protein>
    <submittedName>
        <fullName evidence="6">Uncharacterized protein</fullName>
    </submittedName>
</protein>
<feature type="compositionally biased region" description="Basic and acidic residues" evidence="5">
    <location>
        <begin position="225"/>
        <end position="238"/>
    </location>
</feature>
<dbReference type="PANTHER" id="PTHR14491">
    <property type="entry name" value="SOSONDOWAH, ISOFORM G"/>
    <property type="match status" value="1"/>
</dbReference>
<dbReference type="Proteomes" id="UP000007635">
    <property type="component" value="Chromosome XIV"/>
</dbReference>
<feature type="compositionally biased region" description="Polar residues" evidence="5">
    <location>
        <begin position="178"/>
        <end position="188"/>
    </location>
</feature>
<dbReference type="AlphaFoldDB" id="A0AAQ4RA02"/>
<accession>A0AAQ4RA02</accession>
<dbReference type="PROSITE" id="PS50088">
    <property type="entry name" value="ANK_REPEAT"/>
    <property type="match status" value="1"/>
</dbReference>
<dbReference type="PROSITE" id="PS50297">
    <property type="entry name" value="ANK_REP_REGION"/>
    <property type="match status" value="1"/>
</dbReference>
<dbReference type="Gene3D" id="1.25.40.20">
    <property type="entry name" value="Ankyrin repeat-containing domain"/>
    <property type="match status" value="1"/>
</dbReference>
<dbReference type="GeneTree" id="ENSGT00950000183003"/>
<evidence type="ECO:0000313" key="6">
    <source>
        <dbReference type="Ensembl" id="ENSGACP00000060516.1"/>
    </source>
</evidence>
<sequence length="602" mass="64721">MRYRPSYKTAVSYDDDGDDGEGEEEEEEELRRGSIGGRWAPANPLSDTLRPISASSPSIVDPHGLPTVFSSSSSSSSSERRILKVSVQGPETKPPGGPGRSMQSGVWPSGQWAGPELEPVSGPVRTTGSLPLDEERYIPSSAHSHHVGVPPEPRQGRDQRQGAWLPSSQSGIFSPSSYESASGHQRSFGSPKGPGLNHEDPPAGAGATVGGSQIQEATQPGQGKESVDHSAGHLHDDQEAAAGLVPFHGSSDRLHAIPWHLSTGDLDDRREEAESSEGSTSSQTRPRPAGARRLSSRMCRSLGTDLDQLLQEEARVGGGSEMARLNRLHLISSSLSLRYDLSSSSSLSSCCTPPRCPSPAHPDEGANARGRSPPTASPPAQREGPSRQSLVPLEPREHAWMVKGAAGAWPDIYTMFREDSSLLNKQDFISGFTVLHWIAKHGDHRVLNTLWYGVQKAGLMFDINAKSTCGHTPLHVAAIHNSKNVLRLLVTNFNADVTLRDMAGKKPWQYLGGGAPPDVLQLLGAPPRPAGGGEARGVGAEDHDPVRPQRQRRRHHLSFASQGERPPVMTGTTRVKRSSSIAAFLKHKSLQRFYGHQADSSV</sequence>
<evidence type="ECO:0000313" key="7">
    <source>
        <dbReference type="Proteomes" id="UP000007635"/>
    </source>
</evidence>
<comment type="similarity">
    <text evidence="3">Belongs to the SOWAH family.</text>
</comment>
<dbReference type="PANTHER" id="PTHR14491:SF3">
    <property type="entry name" value="ANKYRIN REPEAT DOMAIN-CONTAINING PROTEIN SOWAHB"/>
    <property type="match status" value="1"/>
</dbReference>
<feature type="compositionally biased region" description="Low complexity" evidence="5">
    <location>
        <begin position="167"/>
        <end position="177"/>
    </location>
</feature>
<keyword evidence="1" id="KW-0677">Repeat</keyword>
<evidence type="ECO:0000256" key="4">
    <source>
        <dbReference type="PROSITE-ProRule" id="PRU00023"/>
    </source>
</evidence>
<feature type="repeat" description="ANK" evidence="4">
    <location>
        <begin position="469"/>
        <end position="502"/>
    </location>
</feature>
<keyword evidence="2 4" id="KW-0040">ANK repeat</keyword>
<feature type="region of interest" description="Disordered" evidence="5">
    <location>
        <begin position="525"/>
        <end position="575"/>
    </location>
</feature>
<evidence type="ECO:0000256" key="5">
    <source>
        <dbReference type="SAM" id="MobiDB-lite"/>
    </source>
</evidence>
<dbReference type="SMART" id="SM00248">
    <property type="entry name" value="ANK"/>
    <property type="match status" value="2"/>
</dbReference>
<evidence type="ECO:0000256" key="3">
    <source>
        <dbReference type="ARBA" id="ARBA00038122"/>
    </source>
</evidence>
<dbReference type="Pfam" id="PF12796">
    <property type="entry name" value="Ank_2"/>
    <property type="match status" value="1"/>
</dbReference>
<keyword evidence="7" id="KW-1185">Reference proteome</keyword>
<feature type="region of interest" description="Disordered" evidence="5">
    <location>
        <begin position="347"/>
        <end position="388"/>
    </location>
</feature>
<dbReference type="InterPro" id="IPR036770">
    <property type="entry name" value="Ankyrin_rpt-contain_sf"/>
</dbReference>
<name>A0AAQ4RA02_GASAC</name>
<dbReference type="Ensembl" id="ENSGACT00000064475.1">
    <property type="protein sequence ID" value="ENSGACP00000060516.1"/>
    <property type="gene ID" value="ENSGACG00000025908.1"/>
</dbReference>
<feature type="region of interest" description="Disordered" evidence="5">
    <location>
        <begin position="1"/>
        <end position="294"/>
    </location>
</feature>
<evidence type="ECO:0000256" key="2">
    <source>
        <dbReference type="ARBA" id="ARBA00023043"/>
    </source>
</evidence>
<evidence type="ECO:0000256" key="1">
    <source>
        <dbReference type="ARBA" id="ARBA00022737"/>
    </source>
</evidence>
<reference evidence="6" key="3">
    <citation type="submission" date="2025-09" db="UniProtKB">
        <authorList>
            <consortium name="Ensembl"/>
        </authorList>
    </citation>
    <scope>IDENTIFICATION</scope>
</reference>
<dbReference type="InterPro" id="IPR002110">
    <property type="entry name" value="Ankyrin_rpt"/>
</dbReference>
<feature type="compositionally biased region" description="Acidic residues" evidence="5">
    <location>
        <begin position="13"/>
        <end position="28"/>
    </location>
</feature>
<reference evidence="6" key="2">
    <citation type="submission" date="2025-08" db="UniProtKB">
        <authorList>
            <consortium name="Ensembl"/>
        </authorList>
    </citation>
    <scope>IDENTIFICATION</scope>
</reference>
<organism evidence="6 7">
    <name type="scientific">Gasterosteus aculeatus aculeatus</name>
    <name type="common">three-spined stickleback</name>
    <dbReference type="NCBI Taxonomy" id="481459"/>
    <lineage>
        <taxon>Eukaryota</taxon>
        <taxon>Metazoa</taxon>
        <taxon>Chordata</taxon>
        <taxon>Craniata</taxon>
        <taxon>Vertebrata</taxon>
        <taxon>Euteleostomi</taxon>
        <taxon>Actinopterygii</taxon>
        <taxon>Neopterygii</taxon>
        <taxon>Teleostei</taxon>
        <taxon>Neoteleostei</taxon>
        <taxon>Acanthomorphata</taxon>
        <taxon>Eupercaria</taxon>
        <taxon>Perciformes</taxon>
        <taxon>Cottioidei</taxon>
        <taxon>Gasterosteales</taxon>
        <taxon>Gasterosteidae</taxon>
        <taxon>Gasterosteus</taxon>
    </lineage>
</organism>
<proteinExistence type="inferred from homology"/>
<feature type="compositionally biased region" description="Polar residues" evidence="5">
    <location>
        <begin position="210"/>
        <end position="221"/>
    </location>
</feature>